<sequence>MKKLALTLALVGVFAFTTGCADVEPGPDNDMDMETPGTDMNEGGDGIGG</sequence>
<keyword evidence="2" id="KW-0732">Signal</keyword>
<feature type="region of interest" description="Disordered" evidence="1">
    <location>
        <begin position="21"/>
        <end position="49"/>
    </location>
</feature>
<feature type="signal peptide" evidence="2">
    <location>
        <begin position="1"/>
        <end position="21"/>
    </location>
</feature>
<dbReference type="PROSITE" id="PS51257">
    <property type="entry name" value="PROKAR_LIPOPROTEIN"/>
    <property type="match status" value="1"/>
</dbReference>
<evidence type="ECO:0000256" key="2">
    <source>
        <dbReference type="SAM" id="SignalP"/>
    </source>
</evidence>
<feature type="chain" id="PRO_5046588532" evidence="2">
    <location>
        <begin position="22"/>
        <end position="49"/>
    </location>
</feature>
<gene>
    <name evidence="3" type="ORF">J2S11_000483</name>
</gene>
<reference evidence="3 4" key="1">
    <citation type="submission" date="2023-07" db="EMBL/GenBank/DDBJ databases">
        <title>Genomic Encyclopedia of Type Strains, Phase IV (KMG-IV): sequencing the most valuable type-strain genomes for metagenomic binning, comparative biology and taxonomic classification.</title>
        <authorList>
            <person name="Goeker M."/>
        </authorList>
    </citation>
    <scope>NUCLEOTIDE SEQUENCE [LARGE SCALE GENOMIC DNA]</scope>
    <source>
        <strain evidence="3 4">DSM 12751</strain>
    </source>
</reference>
<accession>A0ABT9VUD0</accession>
<evidence type="ECO:0000313" key="4">
    <source>
        <dbReference type="Proteomes" id="UP001235840"/>
    </source>
</evidence>
<organism evidence="3 4">
    <name type="scientific">Caldalkalibacillus horti</name>
    <dbReference type="NCBI Taxonomy" id="77523"/>
    <lineage>
        <taxon>Bacteria</taxon>
        <taxon>Bacillati</taxon>
        <taxon>Bacillota</taxon>
        <taxon>Bacilli</taxon>
        <taxon>Bacillales</taxon>
        <taxon>Bacillaceae</taxon>
        <taxon>Caldalkalibacillus</taxon>
    </lineage>
</organism>
<comment type="caution">
    <text evidence="3">The sequence shown here is derived from an EMBL/GenBank/DDBJ whole genome shotgun (WGS) entry which is preliminary data.</text>
</comment>
<dbReference type="RefSeq" id="WP_307390408.1">
    <property type="nucleotide sequence ID" value="NZ_BAAADK010000018.1"/>
</dbReference>
<dbReference type="EMBL" id="JAUSTY010000002">
    <property type="protein sequence ID" value="MDQ0164583.1"/>
    <property type="molecule type" value="Genomic_DNA"/>
</dbReference>
<proteinExistence type="predicted"/>
<evidence type="ECO:0000313" key="3">
    <source>
        <dbReference type="EMBL" id="MDQ0164583.1"/>
    </source>
</evidence>
<protein>
    <submittedName>
        <fullName evidence="3">Uncharacterized protein</fullName>
    </submittedName>
</protein>
<evidence type="ECO:0000256" key="1">
    <source>
        <dbReference type="SAM" id="MobiDB-lite"/>
    </source>
</evidence>
<keyword evidence="4" id="KW-1185">Reference proteome</keyword>
<dbReference type="Proteomes" id="UP001235840">
    <property type="component" value="Unassembled WGS sequence"/>
</dbReference>
<name>A0ABT9VUD0_9BACI</name>